<dbReference type="SUPFAM" id="SSF48452">
    <property type="entry name" value="TPR-like"/>
    <property type="match status" value="3"/>
</dbReference>
<organism evidence="7 8">
    <name type="scientific">Limnoglobus roseus</name>
    <dbReference type="NCBI Taxonomy" id="2598579"/>
    <lineage>
        <taxon>Bacteria</taxon>
        <taxon>Pseudomonadati</taxon>
        <taxon>Planctomycetota</taxon>
        <taxon>Planctomycetia</taxon>
        <taxon>Gemmatales</taxon>
        <taxon>Gemmataceae</taxon>
        <taxon>Limnoglobus</taxon>
    </lineage>
</organism>
<keyword evidence="7" id="KW-0723">Serine/threonine-protein kinase</keyword>
<accession>A0A5C1AH74</accession>
<gene>
    <name evidence="7" type="ORF">PX52LOC_05603</name>
</gene>
<dbReference type="PANTHER" id="PTHR43289">
    <property type="entry name" value="MITOGEN-ACTIVATED PROTEIN KINASE KINASE KINASE 20-RELATED"/>
    <property type="match status" value="1"/>
</dbReference>
<dbReference type="GO" id="GO:0004674">
    <property type="term" value="F:protein serine/threonine kinase activity"/>
    <property type="evidence" value="ECO:0007669"/>
    <property type="project" value="UniProtKB-KW"/>
</dbReference>
<dbReference type="SUPFAM" id="SSF56112">
    <property type="entry name" value="Protein kinase-like (PK-like)"/>
    <property type="match status" value="1"/>
</dbReference>
<dbReference type="InterPro" id="IPR011009">
    <property type="entry name" value="Kinase-like_dom_sf"/>
</dbReference>
<dbReference type="SMART" id="SM00220">
    <property type="entry name" value="S_TKc"/>
    <property type="match status" value="1"/>
</dbReference>
<proteinExistence type="predicted"/>
<keyword evidence="3 7" id="KW-0418">Kinase</keyword>
<dbReference type="RefSeq" id="WP_149113067.1">
    <property type="nucleotide sequence ID" value="NZ_CP042425.1"/>
</dbReference>
<feature type="region of interest" description="Disordered" evidence="5">
    <location>
        <begin position="1"/>
        <end position="36"/>
    </location>
</feature>
<dbReference type="PROSITE" id="PS50011">
    <property type="entry name" value="PROTEIN_KINASE_DOM"/>
    <property type="match status" value="1"/>
</dbReference>
<evidence type="ECO:0000256" key="3">
    <source>
        <dbReference type="ARBA" id="ARBA00022777"/>
    </source>
</evidence>
<dbReference type="Gene3D" id="1.25.40.10">
    <property type="entry name" value="Tetratricopeptide repeat domain"/>
    <property type="match status" value="2"/>
</dbReference>
<evidence type="ECO:0000256" key="4">
    <source>
        <dbReference type="ARBA" id="ARBA00022840"/>
    </source>
</evidence>
<protein>
    <submittedName>
        <fullName evidence="7">Serine/threonine protein kinase</fullName>
    </submittedName>
</protein>
<dbReference type="InterPro" id="IPR019734">
    <property type="entry name" value="TPR_rpt"/>
</dbReference>
<dbReference type="Proteomes" id="UP000324974">
    <property type="component" value="Chromosome"/>
</dbReference>
<dbReference type="Gene3D" id="3.30.200.20">
    <property type="entry name" value="Phosphorylase Kinase, domain 1"/>
    <property type="match status" value="1"/>
</dbReference>
<reference evidence="8" key="1">
    <citation type="submission" date="2019-08" db="EMBL/GenBank/DDBJ databases">
        <title>Limnoglobus roseus gen. nov., sp. nov., a novel freshwater planctomycete with a giant genome from the family Gemmataceae.</title>
        <authorList>
            <person name="Kulichevskaya I.S."/>
            <person name="Naumoff D.G."/>
            <person name="Miroshnikov K."/>
            <person name="Ivanova A."/>
            <person name="Philippov D.A."/>
            <person name="Hakobyan A."/>
            <person name="Rijpstra I.C."/>
            <person name="Sinninghe Damste J.S."/>
            <person name="Liesack W."/>
            <person name="Dedysh S.N."/>
        </authorList>
    </citation>
    <scope>NUCLEOTIDE SEQUENCE [LARGE SCALE GENOMIC DNA]</scope>
    <source>
        <strain evidence="8">PX52</strain>
    </source>
</reference>
<evidence type="ECO:0000256" key="1">
    <source>
        <dbReference type="ARBA" id="ARBA00022679"/>
    </source>
</evidence>
<evidence type="ECO:0000259" key="6">
    <source>
        <dbReference type="PROSITE" id="PS50011"/>
    </source>
</evidence>
<keyword evidence="4" id="KW-0067">ATP-binding</keyword>
<evidence type="ECO:0000256" key="2">
    <source>
        <dbReference type="ARBA" id="ARBA00022741"/>
    </source>
</evidence>
<evidence type="ECO:0000313" key="7">
    <source>
        <dbReference type="EMBL" id="QEL18571.1"/>
    </source>
</evidence>
<dbReference type="GO" id="GO:0005524">
    <property type="term" value="F:ATP binding"/>
    <property type="evidence" value="ECO:0007669"/>
    <property type="project" value="UniProtKB-KW"/>
</dbReference>
<dbReference type="Pfam" id="PF00069">
    <property type="entry name" value="Pkinase"/>
    <property type="match status" value="1"/>
</dbReference>
<dbReference type="Pfam" id="PF13424">
    <property type="entry name" value="TPR_12"/>
    <property type="match status" value="2"/>
</dbReference>
<dbReference type="InterPro" id="IPR008271">
    <property type="entry name" value="Ser/Thr_kinase_AS"/>
</dbReference>
<dbReference type="AlphaFoldDB" id="A0A5C1AH74"/>
<dbReference type="KEGG" id="lrs:PX52LOC_05603"/>
<name>A0A5C1AH74_9BACT</name>
<dbReference type="CDD" id="cd14014">
    <property type="entry name" value="STKc_PknB_like"/>
    <property type="match status" value="1"/>
</dbReference>
<sequence>MTEDVDSGTQAATPDQNRRSAQISSAPAVDPPPRAGERYELQEPIARGGVGAVYRAWDAVLHRSVAVKMMHDAYRTDANAQRRFEYEARITAQLQHPGIPPVHDLGTASNGCLFLALKLIRGQTLDALLKARSSPAADHPRLVAAFEAVCQAIGYAHSQGVLHRDLKPLNVMVGAFGEVQVMDWGLAKFRSDAGDVPVDPDGAFRDPRAADDGGTLADMIMGTPAFMPPEQARGDATNVTERSDVFGLGGILCSILTGRPPFVGVDVQSTHEQAARGAVRPAFDRLDACGADPALVRLAKQCLAVDPTDRPANASVVAAEVAEWRADTALRVHRAEVAAAAADTRRRVTTRAAALVVAVLAGGGAVAAWQAVRATHAQDRAEIGEREAKEANELAQGRLVQLEFTNETLYGMIAGLDPQKAKEAGTSLEKILTERVIAAVKQFEAKAFTHPSMVAQFQDGLGQTLMHLGEVHEALALFEKSHRTCLAALGPNHDLTHRAANSLAGGYQAVHQFDKAIPLLEAKLAAWKAKYGPTHEFTLRAMSNLATAYRLTEQNDKALPLLEEAAQRREAANGPADAEALSYRFNLALAHQTAGRPDKAVPLLEAVLAARTVAAGADHLDTLGTATALGKAYVAVRRPDRGLPLLEDTLRRAVRVLGAGHPNTLVARSAVATTLGTVGQKAAALPLFEENARLLLAKYGPDHDDTLGAQFNLAQTYLDLGQPAKAIPVYAAALPGLRLKFGNEHPMTLGCIVGLAGSYTDTKRGEPAVPLFTEYLAVRRKTVKPNDPAFALALSQIAADLHGAGQFTAAEKLLRECVAIREAVEPDGWATFDAKAQLGETLLAQRLYTQAEPLLSAGYDGLVRHRTDLPKAAAGRPAEVAHALATLYAADRGSPATGSNEVAPPPRAKD</sequence>
<dbReference type="EMBL" id="CP042425">
    <property type="protein sequence ID" value="QEL18571.1"/>
    <property type="molecule type" value="Genomic_DNA"/>
</dbReference>
<dbReference type="PROSITE" id="PS00108">
    <property type="entry name" value="PROTEIN_KINASE_ST"/>
    <property type="match status" value="1"/>
</dbReference>
<dbReference type="SMART" id="SM00028">
    <property type="entry name" value="TPR"/>
    <property type="match status" value="5"/>
</dbReference>
<keyword evidence="8" id="KW-1185">Reference proteome</keyword>
<dbReference type="InterPro" id="IPR011990">
    <property type="entry name" value="TPR-like_helical_dom_sf"/>
</dbReference>
<dbReference type="Gene3D" id="1.10.510.10">
    <property type="entry name" value="Transferase(Phosphotransferase) domain 1"/>
    <property type="match status" value="1"/>
</dbReference>
<feature type="compositionally biased region" description="Polar residues" evidence="5">
    <location>
        <begin position="7"/>
        <end position="25"/>
    </location>
</feature>
<dbReference type="PANTHER" id="PTHR43289:SF6">
    <property type="entry name" value="SERINE_THREONINE-PROTEIN KINASE NEKL-3"/>
    <property type="match status" value="1"/>
</dbReference>
<feature type="domain" description="Protein kinase" evidence="6">
    <location>
        <begin position="39"/>
        <end position="325"/>
    </location>
</feature>
<keyword evidence="1" id="KW-0808">Transferase</keyword>
<keyword evidence="2" id="KW-0547">Nucleotide-binding</keyword>
<dbReference type="InterPro" id="IPR000719">
    <property type="entry name" value="Prot_kinase_dom"/>
</dbReference>
<evidence type="ECO:0000256" key="5">
    <source>
        <dbReference type="SAM" id="MobiDB-lite"/>
    </source>
</evidence>
<evidence type="ECO:0000313" key="8">
    <source>
        <dbReference type="Proteomes" id="UP000324974"/>
    </source>
</evidence>
<dbReference type="OrthoDB" id="258731at2"/>
<dbReference type="Pfam" id="PF13374">
    <property type="entry name" value="TPR_10"/>
    <property type="match status" value="4"/>
</dbReference>